<gene>
    <name evidence="2" type="ORF">SAMN03080606_02652</name>
</gene>
<feature type="transmembrane region" description="Helical" evidence="1">
    <location>
        <begin position="82"/>
        <end position="101"/>
    </location>
</feature>
<proteinExistence type="predicted"/>
<dbReference type="RefSeq" id="WP_091544246.1">
    <property type="nucleotide sequence ID" value="NZ_FMUS01000017.1"/>
</dbReference>
<feature type="transmembrane region" description="Helical" evidence="1">
    <location>
        <begin position="353"/>
        <end position="372"/>
    </location>
</feature>
<evidence type="ECO:0000256" key="1">
    <source>
        <dbReference type="SAM" id="Phobius"/>
    </source>
</evidence>
<evidence type="ECO:0000313" key="3">
    <source>
        <dbReference type="Proteomes" id="UP000198636"/>
    </source>
</evidence>
<feature type="transmembrane region" description="Helical" evidence="1">
    <location>
        <begin position="214"/>
        <end position="232"/>
    </location>
</feature>
<dbReference type="EMBL" id="FMUS01000017">
    <property type="protein sequence ID" value="SCY82836.1"/>
    <property type="molecule type" value="Genomic_DNA"/>
</dbReference>
<sequence>MSILLELILDSAEGAFLEVGAFVGAVLLLFGYVNYRKSGSFIATIQNSKKWQPVIGALLGLTPGCGGAIFVMPLFFKKAVTFGTVVATLIATMGDSAFVIIASHPIQYLIISLLSFFVAIITGYIVDMTGLGNSILKKYDERKLKKDKVDALHTNLDHSMQQYECGKHGSCESPVINHIGHEEGDEIDLLLHHKLKGHQHPDTFGYRFTHNAFYLYWGFIAVGLVLGVMQLFQIEINEWSIPNLGLIFGGLGTVFSIIMMIMAKKFLGDDTHEETELKVMSLKETFIHNAQDTAFVVTWVFVGFLAYEMMILLMGGGDYAVGEATIETLLLATGILSIIIGASIGLIPGCGPQIIFVTLFTRGLVPFAALFANAVSQDGDALLPLIAIDRRSAIWATVISTIPAIIFGLIIYWFEINTGLGNIFLTTLDQFKAFLF</sequence>
<dbReference type="InterPro" id="IPR021552">
    <property type="entry name" value="ArsP_2"/>
</dbReference>
<feature type="transmembrane region" description="Helical" evidence="1">
    <location>
        <begin position="108"/>
        <end position="126"/>
    </location>
</feature>
<evidence type="ECO:0000313" key="2">
    <source>
        <dbReference type="EMBL" id="SCY82836.1"/>
    </source>
</evidence>
<reference evidence="2 3" key="1">
    <citation type="submission" date="2016-10" db="EMBL/GenBank/DDBJ databases">
        <authorList>
            <person name="de Groot N.N."/>
        </authorList>
    </citation>
    <scope>NUCLEOTIDE SEQUENCE [LARGE SCALE GENOMIC DNA]</scope>
    <source>
        <strain evidence="2 3">DSM 18978</strain>
    </source>
</reference>
<name>A0A1G5J3A4_9FIRM</name>
<protein>
    <submittedName>
        <fullName evidence="2">Putative, 10TM heavy-metal exporter</fullName>
    </submittedName>
</protein>
<accession>A0A1G5J3A4</accession>
<dbReference type="STRING" id="1120976.SAMN03080606_02652"/>
<feature type="transmembrane region" description="Helical" evidence="1">
    <location>
        <begin position="54"/>
        <end position="76"/>
    </location>
</feature>
<dbReference type="OrthoDB" id="9783550at2"/>
<feature type="transmembrane region" description="Helical" evidence="1">
    <location>
        <begin position="244"/>
        <end position="263"/>
    </location>
</feature>
<keyword evidence="1" id="KW-0812">Transmembrane</keyword>
<feature type="transmembrane region" description="Helical" evidence="1">
    <location>
        <begin position="294"/>
        <end position="316"/>
    </location>
</feature>
<dbReference type="Proteomes" id="UP000198636">
    <property type="component" value="Unassembled WGS sequence"/>
</dbReference>
<organism evidence="2 3">
    <name type="scientific">Alkaliphilus peptidifermentans DSM 18978</name>
    <dbReference type="NCBI Taxonomy" id="1120976"/>
    <lineage>
        <taxon>Bacteria</taxon>
        <taxon>Bacillati</taxon>
        <taxon>Bacillota</taxon>
        <taxon>Clostridia</taxon>
        <taxon>Peptostreptococcales</taxon>
        <taxon>Natronincolaceae</taxon>
        <taxon>Alkaliphilus</taxon>
    </lineage>
</organism>
<dbReference type="AlphaFoldDB" id="A0A1G5J3A4"/>
<dbReference type="Pfam" id="PF11449">
    <property type="entry name" value="ArsP_2"/>
    <property type="match status" value="1"/>
</dbReference>
<keyword evidence="1" id="KW-1133">Transmembrane helix</keyword>
<keyword evidence="1" id="KW-0472">Membrane</keyword>
<feature type="transmembrane region" description="Helical" evidence="1">
    <location>
        <begin position="393"/>
        <end position="414"/>
    </location>
</feature>
<keyword evidence="3" id="KW-1185">Reference proteome</keyword>
<feature type="transmembrane region" description="Helical" evidence="1">
    <location>
        <begin position="328"/>
        <end position="347"/>
    </location>
</feature>
<dbReference type="NCBIfam" id="NF037962">
    <property type="entry name" value="arsenic_eff"/>
    <property type="match status" value="1"/>
</dbReference>
<feature type="transmembrane region" description="Helical" evidence="1">
    <location>
        <begin position="15"/>
        <end position="33"/>
    </location>
</feature>